<dbReference type="PROSITE" id="PS51186">
    <property type="entry name" value="GNAT"/>
    <property type="match status" value="2"/>
</dbReference>
<dbReference type="InterPro" id="IPR000182">
    <property type="entry name" value="GNAT_dom"/>
</dbReference>
<sequence length="236" mass="26498">MVRTSEWHLAVQRELMRRGIGKALVERGLRQSGAALLIAETDGENAGFYRRIGCVVQSLGEKYPGVERFLCELRPYFSRAAVEGDFEVIARWPQSRQEAFFLFPSGSWPLDGNQLLEKARSRHFPTLLLDATGEPAAYANCYENEGQLWLGNVVVNPVFRGKGAAQALMLELCRLARERNGAQELHLICHNLNTRALLLYSGLGWEPYGVKRMQGPEGLPLAGIRMRRRLRAGMGL</sequence>
<dbReference type="Proteomes" id="UP000215145">
    <property type="component" value="Unassembled WGS sequence"/>
</dbReference>
<dbReference type="PANTHER" id="PTHR43877">
    <property type="entry name" value="AMINOALKYLPHOSPHONATE N-ACETYLTRANSFERASE-RELATED-RELATED"/>
    <property type="match status" value="1"/>
</dbReference>
<keyword evidence="5" id="KW-1185">Reference proteome</keyword>
<evidence type="ECO:0000256" key="1">
    <source>
        <dbReference type="ARBA" id="ARBA00022679"/>
    </source>
</evidence>
<organism evidence="4 5">
    <name type="scientific">Paenibacillus herberti</name>
    <dbReference type="NCBI Taxonomy" id="1619309"/>
    <lineage>
        <taxon>Bacteria</taxon>
        <taxon>Bacillati</taxon>
        <taxon>Bacillota</taxon>
        <taxon>Bacilli</taxon>
        <taxon>Bacillales</taxon>
        <taxon>Paenibacillaceae</taxon>
        <taxon>Paenibacillus</taxon>
    </lineage>
</organism>
<reference evidence="4 5" key="1">
    <citation type="submission" date="2017-07" db="EMBL/GenBank/DDBJ databases">
        <title>Paenibacillus herberti R33 genome sequencing and assembly.</title>
        <authorList>
            <person name="Su W."/>
        </authorList>
    </citation>
    <scope>NUCLEOTIDE SEQUENCE [LARGE SCALE GENOMIC DNA]</scope>
    <source>
        <strain evidence="4 5">R33</strain>
    </source>
</reference>
<feature type="domain" description="N-acetyltransferase" evidence="3">
    <location>
        <begin position="87"/>
        <end position="231"/>
    </location>
</feature>
<gene>
    <name evidence="4" type="ORF">CGZ75_03910</name>
</gene>
<dbReference type="SUPFAM" id="SSF55729">
    <property type="entry name" value="Acyl-CoA N-acyltransferases (Nat)"/>
    <property type="match status" value="2"/>
</dbReference>
<evidence type="ECO:0000313" key="4">
    <source>
        <dbReference type="EMBL" id="OXM15871.1"/>
    </source>
</evidence>
<keyword evidence="2" id="KW-0012">Acyltransferase</keyword>
<dbReference type="InterPro" id="IPR016181">
    <property type="entry name" value="Acyl_CoA_acyltransferase"/>
</dbReference>
<dbReference type="EMBL" id="NMUQ01000001">
    <property type="protein sequence ID" value="OXM15871.1"/>
    <property type="molecule type" value="Genomic_DNA"/>
</dbReference>
<keyword evidence="1" id="KW-0808">Transferase</keyword>
<dbReference type="InterPro" id="IPR050832">
    <property type="entry name" value="Bact_Acetyltransf"/>
</dbReference>
<dbReference type="CDD" id="cd04301">
    <property type="entry name" value="NAT_SF"/>
    <property type="match status" value="1"/>
</dbReference>
<comment type="caution">
    <text evidence="4">The sequence shown here is derived from an EMBL/GenBank/DDBJ whole genome shotgun (WGS) entry which is preliminary data.</text>
</comment>
<proteinExistence type="predicted"/>
<dbReference type="GO" id="GO:0016747">
    <property type="term" value="F:acyltransferase activity, transferring groups other than amino-acyl groups"/>
    <property type="evidence" value="ECO:0007669"/>
    <property type="project" value="InterPro"/>
</dbReference>
<dbReference type="OrthoDB" id="45853at2"/>
<dbReference type="PANTHER" id="PTHR43877:SF2">
    <property type="entry name" value="AMINOALKYLPHOSPHONATE N-ACETYLTRANSFERASE-RELATED"/>
    <property type="match status" value="1"/>
</dbReference>
<name>A0A229P1F8_9BACL</name>
<protein>
    <recommendedName>
        <fullName evidence="3">N-acetyltransferase domain-containing protein</fullName>
    </recommendedName>
</protein>
<dbReference type="AlphaFoldDB" id="A0A229P1F8"/>
<dbReference type="Gene3D" id="3.40.630.30">
    <property type="match status" value="2"/>
</dbReference>
<dbReference type="RefSeq" id="WP_089522961.1">
    <property type="nucleotide sequence ID" value="NZ_NMUQ01000001.1"/>
</dbReference>
<evidence type="ECO:0000256" key="2">
    <source>
        <dbReference type="ARBA" id="ARBA00023315"/>
    </source>
</evidence>
<feature type="domain" description="N-acetyltransferase" evidence="3">
    <location>
        <begin position="1"/>
        <end position="83"/>
    </location>
</feature>
<dbReference type="Pfam" id="PF00583">
    <property type="entry name" value="Acetyltransf_1"/>
    <property type="match status" value="1"/>
</dbReference>
<accession>A0A229P1F8</accession>
<evidence type="ECO:0000313" key="5">
    <source>
        <dbReference type="Proteomes" id="UP000215145"/>
    </source>
</evidence>
<evidence type="ECO:0000259" key="3">
    <source>
        <dbReference type="PROSITE" id="PS51186"/>
    </source>
</evidence>